<feature type="region of interest" description="Disordered" evidence="8">
    <location>
        <begin position="760"/>
        <end position="779"/>
    </location>
</feature>
<feature type="chain" id="PRO_5002354342" description="Subtilisin-like protease" evidence="9">
    <location>
        <begin position="22"/>
        <end position="868"/>
    </location>
</feature>
<dbReference type="InterPro" id="IPR036852">
    <property type="entry name" value="Peptidase_S8/S53_dom_sf"/>
</dbReference>
<dbReference type="Gene3D" id="3.50.30.30">
    <property type="match status" value="1"/>
</dbReference>
<evidence type="ECO:0000256" key="2">
    <source>
        <dbReference type="ARBA" id="ARBA00022670"/>
    </source>
</evidence>
<dbReference type="Pfam" id="PF00082">
    <property type="entry name" value="Peptidase_S8"/>
    <property type="match status" value="1"/>
</dbReference>
<keyword evidence="2 7" id="KW-0645">Protease</keyword>
<keyword evidence="5 7" id="KW-0720">Serine protease</keyword>
<dbReference type="InterPro" id="IPR000209">
    <property type="entry name" value="Peptidase_S8/S53_dom"/>
</dbReference>
<dbReference type="Gramene" id="OGLUM09G17930.1">
    <property type="protein sequence ID" value="OGLUM09G17930.1"/>
    <property type="gene ID" value="OGLUM09G17930"/>
</dbReference>
<reference evidence="13" key="2">
    <citation type="submission" date="2018-05" db="EMBL/GenBank/DDBJ databases">
        <title>OgluRS3 (Oryza glumaepatula Reference Sequence Version 3).</title>
        <authorList>
            <person name="Zhang J."/>
            <person name="Kudrna D."/>
            <person name="Lee S."/>
            <person name="Talag J."/>
            <person name="Welchert J."/>
            <person name="Wing R.A."/>
        </authorList>
    </citation>
    <scope>NUCLEOTIDE SEQUENCE [LARGE SCALE GENOMIC DNA]</scope>
</reference>
<feature type="active site" description="Charge relay system" evidence="6 7">
    <location>
        <position position="216"/>
    </location>
</feature>
<dbReference type="PANTHER" id="PTHR10795">
    <property type="entry name" value="PROPROTEIN CONVERTASE SUBTILISIN/KEXIN"/>
    <property type="match status" value="1"/>
</dbReference>
<sequence length="868" mass="92226">MAMSPLLFIVFLLMLLEPCSSSRSNVYIVYMGERHHGLRPELVQEAHHGMLAAVLGSEQAAMDAILYSYRHGFSGFAAVLTGGQAARLSDWPGVVRVVRNRVLDQHTTRSWDFMGVNPSPSGGGILLESRFGEDSIIGVLDTGIWPESASFRDDGIGEVPRRWKGRCVAGEKFNASNCNRKIIGAKWYVKGYEAEYGKMNTSDIYEFMSARDAVGHGTHTASTAAGALVANASFRGLAKGVARGGAQRARLAVYKVCWATGDCTAADILAAFDDAIHDGVDVISVSLGQAPPLPAYVDDVLSIGSFHAVAKGVVVVCSAGNSGPYSETVINSAPWIVTVAAGTIDRIFLAKIILGNNSTYVGQTLYSGKHPSKSVRIVYAEDISSDNADDTDARSCTAGSLNATLVKGNVVLCFQTRAQRSASVAVETVKKARGVGVIFAQFLTKDIASSLDIPCVQVDYQVGTAILAYTTSMRNPVAQFSFPKTIVGELVAPEVAYFSSRGPSSLSPSILKPDIAAPGVNILAAWSPAAAISSAIGSVNFKIDSGTSMSCPHISGVVALLKSMHPNWSPAAVKSALVTTANVHDAYGFEMVSEAAPYNDANPFDYGGGHVNPNRAAHPGLVYDMGVSDYMRFLCSMGYNTSAISSMTQQQTTCQHTPKSQLNLNVPSITIPELRGKLTVSRTVTNVGPALSKYRARVEAPPGVDVTVSPSLLTFNSTVRKLPFKVTFQAKLKVQGRYTFGSLTWEDGTHTVRIPLVTSQTQRTQPLPQQSPGSGFSGGSGAGAGAGLFVVAPPASAIDAAGGGGGGRRWLLRRRRRGRAGEGSDEGIGAGTRRAATSMRKRREEKSRFSHLVFWKAESNCHKVKPTN</sequence>
<dbReference type="Pfam" id="PF05922">
    <property type="entry name" value="Inhibitor_I9"/>
    <property type="match status" value="1"/>
</dbReference>
<feature type="domain" description="Inhibitor I9" evidence="11">
    <location>
        <begin position="26"/>
        <end position="103"/>
    </location>
</feature>
<dbReference type="Pfam" id="PF17766">
    <property type="entry name" value="fn3_6"/>
    <property type="match status" value="1"/>
</dbReference>
<dbReference type="GO" id="GO:0006508">
    <property type="term" value="P:proteolysis"/>
    <property type="evidence" value="ECO:0007669"/>
    <property type="project" value="UniProtKB-KW"/>
</dbReference>
<comment type="similarity">
    <text evidence="1 7">Belongs to the peptidase S8 family.</text>
</comment>
<feature type="active site" description="Charge relay system" evidence="6 7">
    <location>
        <position position="141"/>
    </location>
</feature>
<dbReference type="SUPFAM" id="SSF52743">
    <property type="entry name" value="Subtilisin-like"/>
    <property type="match status" value="1"/>
</dbReference>
<feature type="domain" description="Peptidase S8/S53" evidence="10">
    <location>
        <begin position="133"/>
        <end position="587"/>
    </location>
</feature>
<evidence type="ECO:0000256" key="3">
    <source>
        <dbReference type="ARBA" id="ARBA00022729"/>
    </source>
</evidence>
<feature type="active site" description="Charge relay system" evidence="6 7">
    <location>
        <position position="548"/>
    </location>
</feature>
<dbReference type="AlphaFoldDB" id="A0A0E0B5N9"/>
<dbReference type="CDD" id="cd04852">
    <property type="entry name" value="Peptidases_S8_3"/>
    <property type="match status" value="1"/>
</dbReference>
<name>A0A0E0B5N9_9ORYZ</name>
<dbReference type="STRING" id="40148.A0A0E0B5N9"/>
<accession>A0A0E0B5N9</accession>
<reference evidence="13" key="1">
    <citation type="submission" date="2015-04" db="UniProtKB">
        <authorList>
            <consortium name="EnsemblPlants"/>
        </authorList>
    </citation>
    <scope>IDENTIFICATION</scope>
</reference>
<evidence type="ECO:0000256" key="7">
    <source>
        <dbReference type="PROSITE-ProRule" id="PRU01240"/>
    </source>
</evidence>
<evidence type="ECO:0000259" key="11">
    <source>
        <dbReference type="Pfam" id="PF05922"/>
    </source>
</evidence>
<evidence type="ECO:0000256" key="1">
    <source>
        <dbReference type="ARBA" id="ARBA00011073"/>
    </source>
</evidence>
<evidence type="ECO:0000256" key="4">
    <source>
        <dbReference type="ARBA" id="ARBA00022801"/>
    </source>
</evidence>
<dbReference type="FunFam" id="3.50.30.30:FF:000005">
    <property type="entry name" value="subtilisin-like protease SBT1.5"/>
    <property type="match status" value="1"/>
</dbReference>
<dbReference type="InterPro" id="IPR041469">
    <property type="entry name" value="Subtilisin-like_FN3"/>
</dbReference>
<dbReference type="CDD" id="cd02120">
    <property type="entry name" value="PA_subtilisin_like"/>
    <property type="match status" value="1"/>
</dbReference>
<evidence type="ECO:0000256" key="5">
    <source>
        <dbReference type="ARBA" id="ARBA00022825"/>
    </source>
</evidence>
<dbReference type="InterPro" id="IPR045051">
    <property type="entry name" value="SBT"/>
</dbReference>
<dbReference type="FunFam" id="3.30.70.80:FF:000002">
    <property type="entry name" value="Subtilisin-like protease SBT5.3"/>
    <property type="match status" value="1"/>
</dbReference>
<dbReference type="InterPro" id="IPR023828">
    <property type="entry name" value="Peptidase_S8_Ser-AS"/>
</dbReference>
<feature type="region of interest" description="Disordered" evidence="8">
    <location>
        <begin position="814"/>
        <end position="844"/>
    </location>
</feature>
<evidence type="ECO:0008006" key="15">
    <source>
        <dbReference type="Google" id="ProtNLM"/>
    </source>
</evidence>
<dbReference type="FunFam" id="3.40.50.200:FF:000006">
    <property type="entry name" value="Subtilisin-like protease SBT1.5"/>
    <property type="match status" value="1"/>
</dbReference>
<dbReference type="PROSITE" id="PS51892">
    <property type="entry name" value="SUBTILASE"/>
    <property type="match status" value="1"/>
</dbReference>
<feature type="domain" description="Subtilisin-like protease fibronectin type-III" evidence="12">
    <location>
        <begin position="663"/>
        <end position="757"/>
    </location>
</feature>
<dbReference type="InterPro" id="IPR034197">
    <property type="entry name" value="Peptidases_S8_3"/>
</dbReference>
<evidence type="ECO:0000259" key="12">
    <source>
        <dbReference type="Pfam" id="PF17766"/>
    </source>
</evidence>
<dbReference type="PROSITE" id="PS00138">
    <property type="entry name" value="SUBTILASE_SER"/>
    <property type="match status" value="1"/>
</dbReference>
<organism evidence="13">
    <name type="scientific">Oryza glumipatula</name>
    <dbReference type="NCBI Taxonomy" id="40148"/>
    <lineage>
        <taxon>Eukaryota</taxon>
        <taxon>Viridiplantae</taxon>
        <taxon>Streptophyta</taxon>
        <taxon>Embryophyta</taxon>
        <taxon>Tracheophyta</taxon>
        <taxon>Spermatophyta</taxon>
        <taxon>Magnoliopsida</taxon>
        <taxon>Liliopsida</taxon>
        <taxon>Poales</taxon>
        <taxon>Poaceae</taxon>
        <taxon>BOP clade</taxon>
        <taxon>Oryzoideae</taxon>
        <taxon>Oryzeae</taxon>
        <taxon>Oryzinae</taxon>
        <taxon>Oryza</taxon>
    </lineage>
</organism>
<keyword evidence="14" id="KW-1185">Reference proteome</keyword>
<dbReference type="Gene3D" id="3.30.70.80">
    <property type="entry name" value="Peptidase S8 propeptide/proteinase inhibitor I9"/>
    <property type="match status" value="1"/>
</dbReference>
<evidence type="ECO:0000313" key="14">
    <source>
        <dbReference type="Proteomes" id="UP000026961"/>
    </source>
</evidence>
<dbReference type="GO" id="GO:0004252">
    <property type="term" value="F:serine-type endopeptidase activity"/>
    <property type="evidence" value="ECO:0007669"/>
    <property type="project" value="UniProtKB-UniRule"/>
</dbReference>
<keyword evidence="3 9" id="KW-0732">Signal</keyword>
<dbReference type="EnsemblPlants" id="OGLUM09G17930.1">
    <property type="protein sequence ID" value="OGLUM09G17930.1"/>
    <property type="gene ID" value="OGLUM09G17930"/>
</dbReference>
<dbReference type="PRINTS" id="PR00723">
    <property type="entry name" value="SUBTILISIN"/>
</dbReference>
<dbReference type="InterPro" id="IPR010259">
    <property type="entry name" value="S8pro/Inhibitor_I9"/>
</dbReference>
<dbReference type="eggNOG" id="ENOG502QSF0">
    <property type="taxonomic scope" value="Eukaryota"/>
</dbReference>
<protein>
    <recommendedName>
        <fullName evidence="15">Subtilisin-like protease</fullName>
    </recommendedName>
</protein>
<evidence type="ECO:0000313" key="13">
    <source>
        <dbReference type="EnsemblPlants" id="OGLUM09G17930.1"/>
    </source>
</evidence>
<dbReference type="Proteomes" id="UP000026961">
    <property type="component" value="Chromosome 9"/>
</dbReference>
<dbReference type="InterPro" id="IPR037045">
    <property type="entry name" value="S8pro/Inhibitor_I9_sf"/>
</dbReference>
<dbReference type="Gene3D" id="3.40.50.200">
    <property type="entry name" value="Peptidase S8/S53 domain"/>
    <property type="match status" value="1"/>
</dbReference>
<evidence type="ECO:0000256" key="6">
    <source>
        <dbReference type="PIRSR" id="PIRSR615500-1"/>
    </source>
</evidence>
<evidence type="ECO:0000256" key="8">
    <source>
        <dbReference type="SAM" id="MobiDB-lite"/>
    </source>
</evidence>
<evidence type="ECO:0000256" key="9">
    <source>
        <dbReference type="SAM" id="SignalP"/>
    </source>
</evidence>
<dbReference type="FunFam" id="2.60.40.2310:FF:000001">
    <property type="entry name" value="Subtilisin-like protease SBT1.5"/>
    <property type="match status" value="1"/>
</dbReference>
<proteinExistence type="inferred from homology"/>
<dbReference type="InterPro" id="IPR015500">
    <property type="entry name" value="Peptidase_S8_subtilisin-rel"/>
</dbReference>
<feature type="signal peptide" evidence="9">
    <location>
        <begin position="1"/>
        <end position="21"/>
    </location>
</feature>
<dbReference type="Gene3D" id="2.60.40.2310">
    <property type="match status" value="1"/>
</dbReference>
<dbReference type="HOGENOM" id="CLU_000625_4_2_1"/>
<keyword evidence="4 7" id="KW-0378">Hydrolase</keyword>
<evidence type="ECO:0000259" key="10">
    <source>
        <dbReference type="Pfam" id="PF00082"/>
    </source>
</evidence>